<reference evidence="1 2" key="1">
    <citation type="submission" date="2018-06" db="EMBL/GenBank/DDBJ databases">
        <title>Genomic Encyclopedia of Type Strains, Phase III (KMG-III): the genomes of soil and plant-associated and newly described type strains.</title>
        <authorList>
            <person name="Whitman W."/>
        </authorList>
    </citation>
    <scope>NUCLEOTIDE SEQUENCE [LARGE SCALE GENOMIC DNA]</scope>
    <source>
        <strain evidence="1 2">CECT 7342</strain>
    </source>
</reference>
<dbReference type="EMBL" id="QNRM01000002">
    <property type="protein sequence ID" value="RBP22612.1"/>
    <property type="molecule type" value="Genomic_DNA"/>
</dbReference>
<dbReference type="Gene3D" id="1.10.238.160">
    <property type="match status" value="1"/>
</dbReference>
<dbReference type="Proteomes" id="UP000252124">
    <property type="component" value="Unassembled WGS sequence"/>
</dbReference>
<evidence type="ECO:0000313" key="1">
    <source>
        <dbReference type="EMBL" id="RBP22612.1"/>
    </source>
</evidence>
<comment type="caution">
    <text evidence="1">The sequence shown here is derived from an EMBL/GenBank/DDBJ whole genome shotgun (WGS) entry which is preliminary data.</text>
</comment>
<sequence length="68" mass="7938">MQNPVPTFLRAKQILGDKEKGIPPIFPVSHTTWWNGVKSGRFPQPVRFGKRMTMWRAADIYRLLEQGR</sequence>
<proteinExistence type="predicted"/>
<dbReference type="RefSeq" id="WP_113914599.1">
    <property type="nucleotide sequence ID" value="NZ_CADIJU010000004.1"/>
</dbReference>
<protein>
    <submittedName>
        <fullName evidence="1">CP4-57 regulatory protein AlpA</fullName>
    </submittedName>
</protein>
<dbReference type="GeneID" id="99730887"/>
<name>A0ABX9GE27_9BURK</name>
<accession>A0ABX9GE27</accession>
<keyword evidence="2" id="KW-1185">Reference proteome</keyword>
<organism evidence="1 2">
    <name type="scientific">Achromobacter marplatensis</name>
    <dbReference type="NCBI Taxonomy" id="470868"/>
    <lineage>
        <taxon>Bacteria</taxon>
        <taxon>Pseudomonadati</taxon>
        <taxon>Pseudomonadota</taxon>
        <taxon>Betaproteobacteria</taxon>
        <taxon>Burkholderiales</taxon>
        <taxon>Alcaligenaceae</taxon>
        <taxon>Achromobacter</taxon>
    </lineage>
</organism>
<gene>
    <name evidence="1" type="ORF">DFP87_102354</name>
</gene>
<evidence type="ECO:0000313" key="2">
    <source>
        <dbReference type="Proteomes" id="UP000252124"/>
    </source>
</evidence>